<dbReference type="CDD" id="cd02513">
    <property type="entry name" value="CMP-NeuAc_Synthase"/>
    <property type="match status" value="1"/>
</dbReference>
<dbReference type="GO" id="GO:0016779">
    <property type="term" value="F:nucleotidyltransferase activity"/>
    <property type="evidence" value="ECO:0007669"/>
    <property type="project" value="UniProtKB-KW"/>
</dbReference>
<keyword evidence="1" id="KW-0548">Nucleotidyltransferase</keyword>
<dbReference type="InterPro" id="IPR050793">
    <property type="entry name" value="CMP-NeuNAc_synthase"/>
</dbReference>
<keyword evidence="2" id="KW-1185">Reference proteome</keyword>
<gene>
    <name evidence="1" type="ORF">ACFQ2J_15825</name>
</gene>
<organism evidence="1 2">
    <name type="scientific">Thalassobacillus hwangdonensis</name>
    <dbReference type="NCBI Taxonomy" id="546108"/>
    <lineage>
        <taxon>Bacteria</taxon>
        <taxon>Bacillati</taxon>
        <taxon>Bacillota</taxon>
        <taxon>Bacilli</taxon>
        <taxon>Bacillales</taxon>
        <taxon>Bacillaceae</taxon>
        <taxon>Thalassobacillus</taxon>
    </lineage>
</organism>
<dbReference type="SUPFAM" id="SSF53448">
    <property type="entry name" value="Nucleotide-diphospho-sugar transferases"/>
    <property type="match status" value="1"/>
</dbReference>
<reference evidence="2" key="1">
    <citation type="journal article" date="2019" name="Int. J. Syst. Evol. Microbiol.">
        <title>The Global Catalogue of Microorganisms (GCM) 10K type strain sequencing project: providing services to taxonomists for standard genome sequencing and annotation.</title>
        <authorList>
            <consortium name="The Broad Institute Genomics Platform"/>
            <consortium name="The Broad Institute Genome Sequencing Center for Infectious Disease"/>
            <person name="Wu L."/>
            <person name="Ma J."/>
        </authorList>
    </citation>
    <scope>NUCLEOTIDE SEQUENCE [LARGE SCALE GENOMIC DNA]</scope>
    <source>
        <strain evidence="2">CCUG 56607</strain>
    </source>
</reference>
<dbReference type="PANTHER" id="PTHR21485">
    <property type="entry name" value="HAD SUPERFAMILY MEMBERS CMAS AND KDSC"/>
    <property type="match status" value="1"/>
</dbReference>
<dbReference type="InterPro" id="IPR029044">
    <property type="entry name" value="Nucleotide-diphossugar_trans"/>
</dbReference>
<evidence type="ECO:0000313" key="2">
    <source>
        <dbReference type="Proteomes" id="UP001596990"/>
    </source>
</evidence>
<protein>
    <submittedName>
        <fullName evidence="1">Cytidylyltransferase domain-containing protein</fullName>
    </submittedName>
</protein>
<dbReference type="Proteomes" id="UP001596990">
    <property type="component" value="Unassembled WGS sequence"/>
</dbReference>
<comment type="caution">
    <text evidence="1">The sequence shown here is derived from an EMBL/GenBank/DDBJ whole genome shotgun (WGS) entry which is preliminary data.</text>
</comment>
<dbReference type="InterPro" id="IPR003329">
    <property type="entry name" value="Cytidylyl_trans"/>
</dbReference>
<accession>A0ABW3L4G2</accession>
<keyword evidence="1" id="KW-0808">Transferase</keyword>
<sequence>MDKAGKVLAIIPARGGSKGLSRKNIRLLHGKPLIAWTLEAAKSASSVDRAILSTDDEEIAKVARKYGADIPFMRPDHLAKDDSTSVDVVLHALDQLPGYEWVMLLQPTSPLRTAGDIDACMEKCLEHAADQAVSVCAAKQHPAWMFHIEQECLIPVVQEGSKVTRRQDLKPTYALNGAIYLTKAETIRQSKSFLYQPVPYRMPKERSFDIDNELDLYMVDALMKRS</sequence>
<proteinExistence type="predicted"/>
<dbReference type="EMBL" id="JBHTKL010000006">
    <property type="protein sequence ID" value="MFD1020657.1"/>
    <property type="molecule type" value="Genomic_DNA"/>
</dbReference>
<dbReference type="RefSeq" id="WP_386062745.1">
    <property type="nucleotide sequence ID" value="NZ_JBHTKL010000006.1"/>
</dbReference>
<name>A0ABW3L4G2_9BACI</name>
<dbReference type="Gene3D" id="3.90.550.10">
    <property type="entry name" value="Spore Coat Polysaccharide Biosynthesis Protein SpsA, Chain A"/>
    <property type="match status" value="1"/>
</dbReference>
<evidence type="ECO:0000313" key="1">
    <source>
        <dbReference type="EMBL" id="MFD1020657.1"/>
    </source>
</evidence>
<dbReference type="Pfam" id="PF02348">
    <property type="entry name" value="CTP_transf_3"/>
    <property type="match status" value="1"/>
</dbReference>
<dbReference type="PANTHER" id="PTHR21485:SF6">
    <property type="entry name" value="N-ACYLNEURAMINATE CYTIDYLYLTRANSFERASE-RELATED"/>
    <property type="match status" value="1"/>
</dbReference>